<evidence type="ECO:0000256" key="7">
    <source>
        <dbReference type="ARBA" id="ARBA00022807"/>
    </source>
</evidence>
<dbReference type="PROSITE" id="PS00972">
    <property type="entry name" value="USP_1"/>
    <property type="match status" value="1"/>
</dbReference>
<dbReference type="CDD" id="cd02659">
    <property type="entry name" value="peptidase_C19C"/>
    <property type="match status" value="1"/>
</dbReference>
<dbReference type="Pfam" id="PF00443">
    <property type="entry name" value="UCH"/>
    <property type="match status" value="1"/>
</dbReference>
<dbReference type="PROSITE" id="PS50235">
    <property type="entry name" value="USP_3"/>
    <property type="match status" value="1"/>
</dbReference>
<dbReference type="InterPro" id="IPR021905">
    <property type="entry name" value="DUF3517"/>
</dbReference>
<reference evidence="16" key="1">
    <citation type="submission" date="2025-08" db="UniProtKB">
        <authorList>
            <consortium name="Ensembl"/>
        </authorList>
    </citation>
    <scope>IDENTIFICATION</scope>
</reference>
<keyword evidence="4" id="KW-0645">Protease</keyword>
<evidence type="ECO:0000256" key="8">
    <source>
        <dbReference type="ARBA" id="ARBA00053751"/>
    </source>
</evidence>
<feature type="compositionally biased region" description="Low complexity" evidence="14">
    <location>
        <begin position="8"/>
        <end position="20"/>
    </location>
</feature>
<dbReference type="Pfam" id="PF12030">
    <property type="entry name" value="DUF3517"/>
    <property type="match status" value="1"/>
</dbReference>
<evidence type="ECO:0000256" key="14">
    <source>
        <dbReference type="SAM" id="MobiDB-lite"/>
    </source>
</evidence>
<dbReference type="GO" id="GO:0004843">
    <property type="term" value="F:cysteine-type deubiquitinase activity"/>
    <property type="evidence" value="ECO:0007669"/>
    <property type="project" value="UniProtKB-EC"/>
</dbReference>
<comment type="function">
    <text evidence="8">Ubiquitin hydrolase that can remove conjugated ubiquitin from AXIN1 and AXIN2, thereby acting as a regulator of Wnt signaling pathway. Acts as an activator of the Wnt signaling pathway downstream of the beta-catenin destruction complex by deubiquitinating and stabilizing AXIN1 and AXIN2, leading to promote nuclear accumulation of AXIN1 and AXIN2 and positively regulate beta-catenin (CTNBB1)-mediated transcription. Recognizes and hydrolyzes the peptide bond at the C-terminal Gly of ubiquitin. Involved in the processing of poly-ubiquitin precursors as well as that of ubiquitinated proteins.</text>
</comment>
<feature type="compositionally biased region" description="Low complexity" evidence="14">
    <location>
        <begin position="2623"/>
        <end position="2633"/>
    </location>
</feature>
<evidence type="ECO:0000256" key="11">
    <source>
        <dbReference type="ARBA" id="ARBA00075200"/>
    </source>
</evidence>
<evidence type="ECO:0000256" key="9">
    <source>
        <dbReference type="ARBA" id="ARBA00064116"/>
    </source>
</evidence>
<keyword evidence="6" id="KW-0378">Hydrolase</keyword>
<protein>
    <recommendedName>
        <fullName evidence="10">Ubiquitin carboxyl-terminal hydrolase 34</fullName>
        <ecNumber evidence="3">3.4.19.12</ecNumber>
    </recommendedName>
    <alternativeName>
        <fullName evidence="13">Deubiquitinating enzyme 34</fullName>
    </alternativeName>
    <alternativeName>
        <fullName evidence="11">Ubiquitin thioesterase 34</fullName>
    </alternativeName>
    <alternativeName>
        <fullName evidence="12">Ubiquitin-specific-processing protease 34</fullName>
    </alternativeName>
</protein>
<dbReference type="GO" id="GO:0005634">
    <property type="term" value="C:nucleus"/>
    <property type="evidence" value="ECO:0007669"/>
    <property type="project" value="TreeGrafter"/>
</dbReference>
<dbReference type="PROSITE" id="PS00973">
    <property type="entry name" value="USP_2"/>
    <property type="match status" value="1"/>
</dbReference>
<evidence type="ECO:0000256" key="5">
    <source>
        <dbReference type="ARBA" id="ARBA00022786"/>
    </source>
</evidence>
<dbReference type="InterPro" id="IPR028889">
    <property type="entry name" value="USP"/>
</dbReference>
<proteinExistence type="inferred from homology"/>
<dbReference type="GO" id="GO:0006508">
    <property type="term" value="P:proteolysis"/>
    <property type="evidence" value="ECO:0007669"/>
    <property type="project" value="UniProtKB-KW"/>
</dbReference>
<evidence type="ECO:0000313" key="16">
    <source>
        <dbReference type="Ensembl" id="ENSCCRP00020090038.1"/>
    </source>
</evidence>
<evidence type="ECO:0000256" key="6">
    <source>
        <dbReference type="ARBA" id="ARBA00022801"/>
    </source>
</evidence>
<evidence type="ECO:0000256" key="4">
    <source>
        <dbReference type="ARBA" id="ARBA00022670"/>
    </source>
</evidence>
<evidence type="ECO:0000256" key="1">
    <source>
        <dbReference type="ARBA" id="ARBA00000707"/>
    </source>
</evidence>
<dbReference type="GO" id="GO:0016579">
    <property type="term" value="P:protein deubiquitination"/>
    <property type="evidence" value="ECO:0007669"/>
    <property type="project" value="InterPro"/>
</dbReference>
<dbReference type="InterPro" id="IPR038765">
    <property type="entry name" value="Papain-like_cys_pep_sf"/>
</dbReference>
<comment type="similarity">
    <text evidence="2">Belongs to the peptidase C19 family.</text>
</comment>
<feature type="region of interest" description="Disordered" evidence="14">
    <location>
        <begin position="2563"/>
        <end position="2633"/>
    </location>
</feature>
<keyword evidence="7" id="KW-0788">Thiol protease</keyword>
<organism evidence="16 17">
    <name type="scientific">Cyprinus carpio</name>
    <name type="common">Common carp</name>
    <dbReference type="NCBI Taxonomy" id="7962"/>
    <lineage>
        <taxon>Eukaryota</taxon>
        <taxon>Metazoa</taxon>
        <taxon>Chordata</taxon>
        <taxon>Craniata</taxon>
        <taxon>Vertebrata</taxon>
        <taxon>Euteleostomi</taxon>
        <taxon>Actinopterygii</taxon>
        <taxon>Neopterygii</taxon>
        <taxon>Teleostei</taxon>
        <taxon>Ostariophysi</taxon>
        <taxon>Cypriniformes</taxon>
        <taxon>Cyprinidae</taxon>
        <taxon>Cyprininae</taxon>
        <taxon>Cyprinus</taxon>
    </lineage>
</organism>
<dbReference type="SUPFAM" id="SSF54001">
    <property type="entry name" value="Cysteine proteinases"/>
    <property type="match status" value="1"/>
</dbReference>
<evidence type="ECO:0000256" key="10">
    <source>
        <dbReference type="ARBA" id="ARBA00071646"/>
    </source>
</evidence>
<dbReference type="InterPro" id="IPR018200">
    <property type="entry name" value="USP_CS"/>
</dbReference>
<dbReference type="PANTHER" id="PTHR24006:SF827">
    <property type="entry name" value="UBIQUITIN CARBOXYL-TERMINAL HYDROLASE 34"/>
    <property type="match status" value="1"/>
</dbReference>
<dbReference type="InterPro" id="IPR001394">
    <property type="entry name" value="Peptidase_C19_UCH"/>
</dbReference>
<sequence>MVEDMLSADDVSCSSSQVSAKSEKNMADFDGEESGCEEELVQINSHAELSSHLQQHLPNLASIYHEHLVQGPAVHKHQYSAHAVTDINLDNVCKKGNTLLWDLVQDDNAIHLSEGLINEAEKLLCSLVCWFTDRQIRMRFIEGCLENLANHRSVVVSLRLLPKLFGTFQQFGSSYDTHWITMWAEKELHMMKLFFDDLLHYIQEVREQRHKFALYSHSAEVQVRLQFLTCVFSTLGSPDHFRLSLEQVDILWHCLVEDSECYDDALHWFLNQVRSKDQHAMGMETYKHLFLEKMPQLKPETISMTGLNLFQHLCNLARLATSAYDSSSNCELCGMDQLWGIALRAQSADISRAAIQYINSYYISGKTGLEKEQEFISKCMESLMMASANLEKDAHSSLTIIERGLLLLKTHLEAFRRRFAYHLRQWQIEGTGISSHLKALSDKQSLPLRIVCQPAGLPDKMTIEMYPSDQVADLRAEVTHWYENLQKDQLSQQAQLQEFGQTSRQQDFPGGLMGPVRMISSGHELTTDYDEKTLHELGFKDMQMVFVSLGAPRRERKGEGVQLPASCLPPPQKEHIPMLLLLQEPHLTTLFDLLEMLACFKPPGPDRPQHSTESVRCEELHLHAENLSRRVWELLMLLPTCPSMLQAFQNISDDTGSDGLCWKDLLRIKSPHKLLYALEIIEALGKPNRRIHRESTGSYSDLYPDSDDSSEEQIENSKNTWSCKFVSSGGLQLLLDIFNSAILEPKEQESWTVWLLDCLACLLKLICQFAVDPADLDLAYHDVFAWSGLTDTQRKRTWPGKSRKTAGDHGKGLHIPRLTEVFLSLVQGTNLIQRLINVAYTYDNLAHRLLKAQSDHRSRHEVTHYSMWLLVSWAHCCSLVKSSLADSEDLHDWLKKLTLLIPETAVRQEACSGLYKLSLSGLEGGESINRSFLLLAASTLLKFLPDAQALKPLRVEDFEEEAMFRTGCKEYFWLLCKLIDNIHVKDTSQTTLLDLDALARHLADCIRSREILDQQDGAIEDDGLTGLLRLATSVLKHKPPFKFSREGQEFLRDTYDLLFLLPSLKDRQQPKCKSPAARAAAYDLLVEVVKGSVENYRLLHNWVMSQHMQASHAPYKWDYWPHDDVRAECRFVGLTNLGATCYLASTIQQLYMIPEARQAVFTAKYSEDIKHKTTLLELQKMFTYLMESERKAYNPRPFCKTYTMDKQPLNTGEQKDMTEFFTDLITKIEEMSQGLKNTVKTLFGGVITNNVVSLDCDHVSQTAEEFYTVRCQVADMKNIYESLDEVTIKDTLEGDNMYTCSQCGKKVRAEKRACFKKLPRILSFNTMRYTFNMVTMMKEKVNTHFSFPLRLDMTPYTEDFLMAKGDRKEGFCDDGDAKVAESYEYDLIGVTVHTGTADGGHYYSFIRDIVNPHAYRNNKWYLFNDAEVKPFDSAQLASECFGGEMTTKTYDSVTDKFMDFSFEKTHSAYMLFYKRVEEENEKDLTFDISPDLLEWIWHDNMQFLQDKNIFEHTYFGFMWQLCSSIPSTLPDPKSVSLMTAKLSTSFVLETFIHSKEKPTMLQWIELLTKQFNNSQAACEWFLDQMADDNWWPMQILIKCPNQIVRQMFQRLCIHVIQRLRPAHAHLYLQPGMEDGSDDMDGPVEDIGSRSCVTRFVKTLLSIMEHGVKPHSKHLTEYFAFLYEFAKMGEEESQFLLSLQAISIMVHFYIGTKGPENPQVEVLSEEEEGEEDEEEDILSLAEEKYRPAALEKMIALIALLVEQSRSERHLTLSQSDMAALTGGKGFPFLFQHIRDSINIRQTCNLIFSLCRYNNRLAEHIVSMLFTSIAKLTPEAANPFFKLLTMLMEFAAGPPGMPSFASYILQRIWEVIEYNPSQCLDWLAVQTPRNKLAHSWVLQNMENWVERFLLAHNYPRVRTSAAYLLVSLIPSNSFRQMFRSTRSLHIPTRDLPLSPDTTVVLHQVYNLLLGLLSRAKLYVDVPVHGTTKLVQYFSFMTYCLISKTEKLMFSSYFMDLWNLFQPKLSEPAIATNHNKQALLSFWYNVCVDCSENVRLIVQNPVVTKNIAFNYILADHDDQEVVLFNRGMLPAYYAILRMCCEQSPAFTRQLASHQNIQWAFKNLTPHASQYPGHHYSSLQCHIEELEDVKQFKKTTISCYLRCLDGRSCWTTLISAFRILLENDEDRLLVVFNRGLILMTESFNTLHMMYHEATACHVTGDLVELLSIFLSVLKATRPYLQRKDVKQALIQWQERIDFAHKLLTLLNSYSPPELRNACLDVLKELVLLSPHDFLHTLVPFLQHNHCTYHHSNIPMSFGPYLPCRENIKLMGGKNNIRPPRPELNMCLLPSMVETSKGKDEVYDRMLLDYFLSYHQLIHLLCRVAINCEKFTETLVKLSVLIAYEGLPLHLALFPKLWTELSQSQCAMAQSCVKLLCEDPAFGEYMKCILMDERNFLNNNIAYSFLTCFLHKVQVQVLSGQSCSNLVNVLVTNLLNEYHSLQPELTNQRAEMSKTSSLLNADLRALLLVLSVYAPQQLDPALGPALQELLSKCRLCLQHRTTLEMEAKERKTKVEEEGVTPVKRRRVSSSAEDRPADSVCPPSASSSLAPCLEQKAEPGEALTPTKEVPSTSSSSADSVLLLSSLPDSAEGRSCSLQEAESGGCGHAPVQDALEMLSRTVEATIAVVAKLSNGTTRPSAL</sequence>
<evidence type="ECO:0000256" key="13">
    <source>
        <dbReference type="ARBA" id="ARBA00082193"/>
    </source>
</evidence>
<dbReference type="Proteomes" id="UP000694701">
    <property type="component" value="Unplaced"/>
</dbReference>
<comment type="subunit">
    <text evidence="9">Interacts with AXIN1 and AXIN2.</text>
</comment>
<evidence type="ECO:0000256" key="3">
    <source>
        <dbReference type="ARBA" id="ARBA00012759"/>
    </source>
</evidence>
<evidence type="ECO:0000256" key="2">
    <source>
        <dbReference type="ARBA" id="ARBA00009085"/>
    </source>
</evidence>
<evidence type="ECO:0000256" key="12">
    <source>
        <dbReference type="ARBA" id="ARBA00078965"/>
    </source>
</evidence>
<dbReference type="EC" id="3.4.19.12" evidence="3"/>
<evidence type="ECO:0000313" key="17">
    <source>
        <dbReference type="Proteomes" id="UP000694701"/>
    </source>
</evidence>
<evidence type="ECO:0000259" key="15">
    <source>
        <dbReference type="PROSITE" id="PS50235"/>
    </source>
</evidence>
<name>A0A8C2J810_CYPCA</name>
<comment type="catalytic activity">
    <reaction evidence="1">
        <text>Thiol-dependent hydrolysis of ester, thioester, amide, peptide and isopeptide bonds formed by the C-terminal Gly of ubiquitin (a 76-residue protein attached to proteins as an intracellular targeting signal).</text>
        <dbReference type="EC" id="3.4.19.12"/>
    </reaction>
</comment>
<feature type="domain" description="USP" evidence="15">
    <location>
        <begin position="1132"/>
        <end position="1476"/>
    </location>
</feature>
<accession>A0A8C2J810</accession>
<keyword evidence="5" id="KW-0833">Ubl conjugation pathway</keyword>
<feature type="compositionally biased region" description="Low complexity" evidence="14">
    <location>
        <begin position="2595"/>
        <end position="2607"/>
    </location>
</feature>
<dbReference type="GO" id="GO:0009966">
    <property type="term" value="P:regulation of signal transduction"/>
    <property type="evidence" value="ECO:0007669"/>
    <property type="project" value="UniProtKB-ARBA"/>
</dbReference>
<dbReference type="InterPro" id="IPR050164">
    <property type="entry name" value="Peptidase_C19"/>
</dbReference>
<dbReference type="Ensembl" id="ENSCCRT00020098424.1">
    <property type="protein sequence ID" value="ENSCCRP00020090038.1"/>
    <property type="gene ID" value="ENSCCRG00020041280.1"/>
</dbReference>
<dbReference type="PANTHER" id="PTHR24006">
    <property type="entry name" value="UBIQUITIN CARBOXYL-TERMINAL HYDROLASE"/>
    <property type="match status" value="1"/>
</dbReference>
<dbReference type="Gene3D" id="3.90.70.10">
    <property type="entry name" value="Cysteine proteinases"/>
    <property type="match status" value="1"/>
</dbReference>
<dbReference type="FunFam" id="3.90.70.10:FF:000014">
    <property type="entry name" value="Ubiquitin carboxyl-terminal hydrolase 34"/>
    <property type="match status" value="1"/>
</dbReference>
<feature type="region of interest" description="Disordered" evidence="14">
    <location>
        <begin position="1"/>
        <end position="29"/>
    </location>
</feature>
<dbReference type="GO" id="GO:0005829">
    <property type="term" value="C:cytosol"/>
    <property type="evidence" value="ECO:0007669"/>
    <property type="project" value="TreeGrafter"/>
</dbReference>